<keyword evidence="2" id="KW-0378">Hydrolase</keyword>
<dbReference type="PANTHER" id="PTHR34107">
    <property type="entry name" value="SLL0198 PROTEIN-RELATED"/>
    <property type="match status" value="1"/>
</dbReference>
<dbReference type="Gene3D" id="3.90.1570.10">
    <property type="entry name" value="tt1808, chain A"/>
    <property type="match status" value="1"/>
</dbReference>
<dbReference type="OrthoDB" id="9808428at2"/>
<name>A0A1H8EH17_9SPHI</name>
<keyword evidence="2" id="KW-0540">Nuclease</keyword>
<dbReference type="CDD" id="cd06260">
    <property type="entry name" value="DUF820-like"/>
    <property type="match status" value="1"/>
</dbReference>
<dbReference type="InterPro" id="IPR008538">
    <property type="entry name" value="Uma2"/>
</dbReference>
<evidence type="ECO:0000313" key="3">
    <source>
        <dbReference type="Proteomes" id="UP000198942"/>
    </source>
</evidence>
<dbReference type="RefSeq" id="WP_091210063.1">
    <property type="nucleotide sequence ID" value="NZ_FOCL01000002.1"/>
</dbReference>
<sequence>MSTTIPATAVDIYRMLPEGTRCEVLYNQLIMTPAPNTDHQFISVKLSALLYNFLEETGKGVILHAPADVYFEQEQSVLQPDVLVILNENKSIIQKDGIHGAPDVVFEILSGNRIHDTLKKKSLYEKAGVKEYFIIDPEDKKVIMFAFNEINQYELAYELTGKITSAVLGCSFNL</sequence>
<dbReference type="GO" id="GO:0004519">
    <property type="term" value="F:endonuclease activity"/>
    <property type="evidence" value="ECO:0007669"/>
    <property type="project" value="UniProtKB-KW"/>
</dbReference>
<organism evidence="2 3">
    <name type="scientific">Mucilaginibacter gossypiicola</name>
    <dbReference type="NCBI Taxonomy" id="551995"/>
    <lineage>
        <taxon>Bacteria</taxon>
        <taxon>Pseudomonadati</taxon>
        <taxon>Bacteroidota</taxon>
        <taxon>Sphingobacteriia</taxon>
        <taxon>Sphingobacteriales</taxon>
        <taxon>Sphingobacteriaceae</taxon>
        <taxon>Mucilaginibacter</taxon>
    </lineage>
</organism>
<dbReference type="InterPro" id="IPR011335">
    <property type="entry name" value="Restrct_endonuc-II-like"/>
</dbReference>
<protein>
    <submittedName>
        <fullName evidence="2">Endonuclease, Uma2 family (Restriction endonuclease fold)</fullName>
    </submittedName>
</protein>
<dbReference type="EMBL" id="FOCL01000002">
    <property type="protein sequence ID" value="SEN18762.1"/>
    <property type="molecule type" value="Genomic_DNA"/>
</dbReference>
<dbReference type="Proteomes" id="UP000198942">
    <property type="component" value="Unassembled WGS sequence"/>
</dbReference>
<proteinExistence type="predicted"/>
<gene>
    <name evidence="2" type="ORF">SAMN05192574_102711</name>
</gene>
<feature type="domain" description="Putative restriction endonuclease" evidence="1">
    <location>
        <begin position="13"/>
        <end position="155"/>
    </location>
</feature>
<dbReference type="InterPro" id="IPR012296">
    <property type="entry name" value="Nuclease_put_TT1808"/>
</dbReference>
<evidence type="ECO:0000259" key="1">
    <source>
        <dbReference type="Pfam" id="PF05685"/>
    </source>
</evidence>
<dbReference type="PANTHER" id="PTHR34107:SF4">
    <property type="entry name" value="SLL1222 PROTEIN"/>
    <property type="match status" value="1"/>
</dbReference>
<reference evidence="3" key="1">
    <citation type="submission" date="2016-10" db="EMBL/GenBank/DDBJ databases">
        <authorList>
            <person name="Varghese N."/>
            <person name="Submissions S."/>
        </authorList>
    </citation>
    <scope>NUCLEOTIDE SEQUENCE [LARGE SCALE GENOMIC DNA]</scope>
    <source>
        <strain evidence="3">Gh-48</strain>
    </source>
</reference>
<dbReference type="AlphaFoldDB" id="A0A1H8EH17"/>
<evidence type="ECO:0000313" key="2">
    <source>
        <dbReference type="EMBL" id="SEN18762.1"/>
    </source>
</evidence>
<keyword evidence="3" id="KW-1185">Reference proteome</keyword>
<dbReference type="SUPFAM" id="SSF52980">
    <property type="entry name" value="Restriction endonuclease-like"/>
    <property type="match status" value="1"/>
</dbReference>
<dbReference type="Pfam" id="PF05685">
    <property type="entry name" value="Uma2"/>
    <property type="match status" value="1"/>
</dbReference>
<keyword evidence="2" id="KW-0255">Endonuclease</keyword>
<dbReference type="STRING" id="551995.SAMN05192574_102711"/>
<accession>A0A1H8EH17</accession>